<evidence type="ECO:0000256" key="3">
    <source>
        <dbReference type="ARBA" id="ARBA00023163"/>
    </source>
</evidence>
<comment type="function">
    <text evidence="4">Participates in transcription elongation, termination and antitermination.</text>
</comment>
<evidence type="ECO:0000259" key="7">
    <source>
        <dbReference type="SMART" id="SM00739"/>
    </source>
</evidence>
<dbReference type="Pfam" id="PF02357">
    <property type="entry name" value="NusG"/>
    <property type="match status" value="1"/>
</dbReference>
<keyword evidence="2 4" id="KW-0805">Transcription regulation</keyword>
<dbReference type="Gene3D" id="3.30.70.940">
    <property type="entry name" value="NusG, N-terminal domain"/>
    <property type="match status" value="1"/>
</dbReference>
<dbReference type="SUPFAM" id="SSF82679">
    <property type="entry name" value="N-utilization substance G protein NusG, N-terminal domain"/>
    <property type="match status" value="1"/>
</dbReference>
<dbReference type="InterPro" id="IPR014722">
    <property type="entry name" value="Rib_uL2_dom2"/>
</dbReference>
<dbReference type="CDD" id="cd09891">
    <property type="entry name" value="NGN_Bact_1"/>
    <property type="match status" value="1"/>
</dbReference>
<gene>
    <name evidence="4 8" type="primary">nusG</name>
    <name evidence="8" type="ORF">QEG99_01140</name>
</gene>
<dbReference type="InterPro" id="IPR008991">
    <property type="entry name" value="Translation_prot_SH3-like_sf"/>
</dbReference>
<dbReference type="InterPro" id="IPR036735">
    <property type="entry name" value="NGN_dom_sf"/>
</dbReference>
<dbReference type="InterPro" id="IPR001062">
    <property type="entry name" value="Transcrpt_antiterm_NusG"/>
</dbReference>
<dbReference type="InterPro" id="IPR005824">
    <property type="entry name" value="KOW"/>
</dbReference>
<dbReference type="Proteomes" id="UP001179842">
    <property type="component" value="Chromosome"/>
</dbReference>
<dbReference type="EMBL" id="CP122979">
    <property type="protein sequence ID" value="WGI36873.1"/>
    <property type="molecule type" value="Genomic_DNA"/>
</dbReference>
<evidence type="ECO:0000256" key="2">
    <source>
        <dbReference type="ARBA" id="ARBA00023015"/>
    </source>
</evidence>
<keyword evidence="1 4" id="KW-0889">Transcription antitermination</keyword>
<dbReference type="HAMAP" id="MF_00948">
    <property type="entry name" value="NusG"/>
    <property type="match status" value="1"/>
</dbReference>
<accession>A0ABY8LX27</accession>
<evidence type="ECO:0000259" key="6">
    <source>
        <dbReference type="SMART" id="SM00738"/>
    </source>
</evidence>
<comment type="similarity">
    <text evidence="4">Belongs to the NusG family.</text>
</comment>
<organism evidence="8 9">
    <name type="scientific">Mesomycoplasma lagogenitalium</name>
    <dbReference type="NCBI Taxonomy" id="171286"/>
    <lineage>
        <taxon>Bacteria</taxon>
        <taxon>Bacillati</taxon>
        <taxon>Mycoplasmatota</taxon>
        <taxon>Mycoplasmoidales</taxon>
        <taxon>Metamycoplasmataceae</taxon>
        <taxon>Mesomycoplasma</taxon>
    </lineage>
</organism>
<dbReference type="SMART" id="SM00739">
    <property type="entry name" value="KOW"/>
    <property type="match status" value="1"/>
</dbReference>
<keyword evidence="9" id="KW-1185">Reference proteome</keyword>
<feature type="domain" description="KOW" evidence="7">
    <location>
        <begin position="138"/>
        <end position="165"/>
    </location>
</feature>
<keyword evidence="3 4" id="KW-0804">Transcription</keyword>
<dbReference type="InterPro" id="IPR043425">
    <property type="entry name" value="NusG-like"/>
</dbReference>
<evidence type="ECO:0000313" key="8">
    <source>
        <dbReference type="EMBL" id="WGI36873.1"/>
    </source>
</evidence>
<reference evidence="8" key="1">
    <citation type="submission" date="2023-04" db="EMBL/GenBank/DDBJ databases">
        <title>Completed genome of Mycoplasma lagogenitalium type strain 12MS.</title>
        <authorList>
            <person name="Spergser J."/>
        </authorList>
    </citation>
    <scope>NUCLEOTIDE SEQUENCE</scope>
    <source>
        <strain evidence="8">12MS</strain>
    </source>
</reference>
<dbReference type="NCBIfam" id="TIGR01956">
    <property type="entry name" value="NusG_myco"/>
    <property type="match status" value="1"/>
</dbReference>
<keyword evidence="4" id="KW-0806">Transcription termination</keyword>
<name>A0ABY8LX27_9BACT</name>
<dbReference type="Gene3D" id="2.30.30.30">
    <property type="match status" value="1"/>
</dbReference>
<dbReference type="SUPFAM" id="SSF50104">
    <property type="entry name" value="Translation proteins SH3-like domain"/>
    <property type="match status" value="1"/>
</dbReference>
<evidence type="ECO:0000313" key="9">
    <source>
        <dbReference type="Proteomes" id="UP001179842"/>
    </source>
</evidence>
<dbReference type="InterPro" id="IPR006645">
    <property type="entry name" value="NGN-like_dom"/>
</dbReference>
<proteinExistence type="inferred from homology"/>
<evidence type="ECO:0000256" key="5">
    <source>
        <dbReference type="NCBIfam" id="TIGR01956"/>
    </source>
</evidence>
<dbReference type="PANTHER" id="PTHR30265:SF4">
    <property type="entry name" value="KOW MOTIF FAMILY PROTEIN, EXPRESSED"/>
    <property type="match status" value="1"/>
</dbReference>
<protein>
    <recommendedName>
        <fullName evidence="4 5">Transcription termination/antitermination protein NusG</fullName>
    </recommendedName>
</protein>
<dbReference type="CDD" id="cd06091">
    <property type="entry name" value="KOW_NusG"/>
    <property type="match status" value="1"/>
</dbReference>
<dbReference type="SMART" id="SM00738">
    <property type="entry name" value="NGN"/>
    <property type="match status" value="1"/>
</dbReference>
<dbReference type="PANTHER" id="PTHR30265">
    <property type="entry name" value="RHO-INTERACTING TRANSCRIPTION TERMINATION FACTOR NUSG"/>
    <property type="match status" value="1"/>
</dbReference>
<evidence type="ECO:0000256" key="1">
    <source>
        <dbReference type="ARBA" id="ARBA00022814"/>
    </source>
</evidence>
<feature type="domain" description="NusG-like N-terminal" evidence="6">
    <location>
        <begin position="5"/>
        <end position="123"/>
    </location>
</feature>
<dbReference type="RefSeq" id="WP_280102176.1">
    <property type="nucleotide sequence ID" value="NZ_CP122979.1"/>
</dbReference>
<dbReference type="InterPro" id="IPR047050">
    <property type="entry name" value="NGN"/>
</dbReference>
<evidence type="ECO:0000256" key="4">
    <source>
        <dbReference type="HAMAP-Rule" id="MF_00948"/>
    </source>
</evidence>
<sequence>MEKENFKWYMVSTVSGKEDKVIESLNNVVKSELLDDLFEEIKIFEAPHLSQKEIEKKIKGEPFKVKKENLYKGYIFVKVLMADDVWFKIRNTQYVTGIIGSSGKGAKPTPVSERQIKKMFEAEKKVWEKFNLGIIDSPFKPNVMVKILEGSFAGEIGRVIETDDRLGESWVEIEAFGKKVPTSFSHSVLELVKEK</sequence>
<dbReference type="InterPro" id="IPR010216">
    <property type="entry name" value="Transcrpt_antiterm_NusG_myco"/>
</dbReference>